<organism evidence="3">
    <name type="scientific">Amphora coffeiformis</name>
    <dbReference type="NCBI Taxonomy" id="265554"/>
    <lineage>
        <taxon>Eukaryota</taxon>
        <taxon>Sar</taxon>
        <taxon>Stramenopiles</taxon>
        <taxon>Ochrophyta</taxon>
        <taxon>Bacillariophyta</taxon>
        <taxon>Bacillariophyceae</taxon>
        <taxon>Bacillariophycidae</taxon>
        <taxon>Thalassiophysales</taxon>
        <taxon>Catenulaceae</taxon>
        <taxon>Amphora</taxon>
    </lineage>
</organism>
<protein>
    <submittedName>
        <fullName evidence="3">Uncharacterized protein</fullName>
    </submittedName>
</protein>
<keyword evidence="2" id="KW-0472">Membrane</keyword>
<evidence type="ECO:0000256" key="1">
    <source>
        <dbReference type="SAM" id="MobiDB-lite"/>
    </source>
</evidence>
<evidence type="ECO:0000256" key="2">
    <source>
        <dbReference type="SAM" id="Phobius"/>
    </source>
</evidence>
<evidence type="ECO:0000313" key="3">
    <source>
        <dbReference type="EMBL" id="CAE0422434.1"/>
    </source>
</evidence>
<feature type="transmembrane region" description="Helical" evidence="2">
    <location>
        <begin position="160"/>
        <end position="184"/>
    </location>
</feature>
<dbReference type="EMBL" id="HBIM01025532">
    <property type="protein sequence ID" value="CAE0422434.1"/>
    <property type="molecule type" value="Transcribed_RNA"/>
</dbReference>
<dbReference type="PANTHER" id="PTHR34965">
    <property type="entry name" value="OS07G0118300 PROTEIN"/>
    <property type="match status" value="1"/>
</dbReference>
<feature type="region of interest" description="Disordered" evidence="1">
    <location>
        <begin position="1"/>
        <end position="20"/>
    </location>
</feature>
<dbReference type="PANTHER" id="PTHR34965:SF1">
    <property type="entry name" value="OS07G0118300 PROTEIN"/>
    <property type="match status" value="1"/>
</dbReference>
<accession>A0A7S3LH58</accession>
<keyword evidence="2" id="KW-1133">Transmembrane helix</keyword>
<feature type="transmembrane region" description="Helical" evidence="2">
    <location>
        <begin position="115"/>
        <end position="133"/>
    </location>
</feature>
<proteinExistence type="predicted"/>
<dbReference type="AlphaFoldDB" id="A0A7S3LH58"/>
<reference evidence="3" key="1">
    <citation type="submission" date="2021-01" db="EMBL/GenBank/DDBJ databases">
        <authorList>
            <person name="Corre E."/>
            <person name="Pelletier E."/>
            <person name="Niang G."/>
            <person name="Scheremetjew M."/>
            <person name="Finn R."/>
            <person name="Kale V."/>
            <person name="Holt S."/>
            <person name="Cochrane G."/>
            <person name="Meng A."/>
            <person name="Brown T."/>
            <person name="Cohen L."/>
        </authorList>
    </citation>
    <scope>NUCLEOTIDE SEQUENCE</scope>
    <source>
        <strain evidence="3">CCMP127</strain>
    </source>
</reference>
<feature type="transmembrane region" description="Helical" evidence="2">
    <location>
        <begin position="85"/>
        <end position="103"/>
    </location>
</feature>
<sequence>MLRKPKTPICVEESSESSDFQDIPLDEQRRRTSARAQLEEQRNPSRKCMHRFFNMIALMTGVCGFLMGLGQIIGMTYEDLDMISYVLRAYILVLCGLVALIEAEWTSFIINSSILRVWVTRGLFYAFIGVIGIQQNENVIDRDHNQRILNKSPSLQFIRVMAWIMVGCGILYFGMGVACLQIYYNRLRKDYEERCGRAVHIRRATALLAEAEGAV</sequence>
<gene>
    <name evidence="3" type="ORF">ACOF00016_LOCUS19012</name>
</gene>
<feature type="transmembrane region" description="Helical" evidence="2">
    <location>
        <begin position="52"/>
        <end position="73"/>
    </location>
</feature>
<keyword evidence="2" id="KW-0812">Transmembrane</keyword>
<name>A0A7S3LH58_9STRA</name>